<proteinExistence type="predicted"/>
<dbReference type="Pfam" id="PF09485">
    <property type="entry name" value="CRISPR_Cse2"/>
    <property type="match status" value="1"/>
</dbReference>
<protein>
    <submittedName>
        <fullName evidence="1">Uncharacterized protein</fullName>
    </submittedName>
</protein>
<name>A0ABM7EWF6_9BIFI</name>
<dbReference type="EMBL" id="AP012325">
    <property type="protein sequence ID" value="BAR02252.1"/>
    <property type="molecule type" value="Genomic_DNA"/>
</dbReference>
<evidence type="ECO:0000313" key="1">
    <source>
        <dbReference type="EMBL" id="BAR02252.1"/>
    </source>
</evidence>
<dbReference type="Gene3D" id="1.10.520.40">
    <property type="entry name" value="CRISPR-associated protein Cse2"/>
    <property type="match status" value="1"/>
</dbReference>
<keyword evidence="2" id="KW-1185">Reference proteome</keyword>
<organism evidence="1 2">
    <name type="scientific">Bifidobacterium catenulatum DSM 16992 = JCM 1194 = LMG 11043</name>
    <dbReference type="NCBI Taxonomy" id="566552"/>
    <lineage>
        <taxon>Bacteria</taxon>
        <taxon>Bacillati</taxon>
        <taxon>Actinomycetota</taxon>
        <taxon>Actinomycetes</taxon>
        <taxon>Bifidobacteriales</taxon>
        <taxon>Bifidobacteriaceae</taxon>
        <taxon>Bifidobacterium</taxon>
    </lineage>
</organism>
<dbReference type="InterPro" id="IPR038287">
    <property type="entry name" value="Cse2_sf"/>
</dbReference>
<sequence>MLMRNTDIQVDYGSLASDLYLLQFSDSRGPVFQRWGRDYYAKLPSTQNGQKTDK</sequence>
<reference evidence="1 2" key="1">
    <citation type="submission" date="2012-02" db="EMBL/GenBank/DDBJ databases">
        <title>Complete genome sequence of Bifidobacterium catenulatum JCM 1194.</title>
        <authorList>
            <person name="Toh H."/>
            <person name="Oshima K."/>
            <person name="Morita H."/>
            <person name="Hattori M."/>
        </authorList>
    </citation>
    <scope>NUCLEOTIDE SEQUENCE [LARGE SCALE GENOMIC DNA]</scope>
    <source>
        <strain evidence="1 2">JCM 1194</strain>
    </source>
</reference>
<evidence type="ECO:0000313" key="2">
    <source>
        <dbReference type="Proteomes" id="UP000035061"/>
    </source>
</evidence>
<dbReference type="Proteomes" id="UP000035061">
    <property type="component" value="Chromosome"/>
</dbReference>
<dbReference type="NCBIfam" id="TIGR02548">
    <property type="entry name" value="casB_cse2"/>
    <property type="match status" value="1"/>
</dbReference>
<dbReference type="InterPro" id="IPR013382">
    <property type="entry name" value="CRISPR-assoc_prot_Cse2"/>
</dbReference>
<gene>
    <name evidence="1" type="ORF">BBCT_1284</name>
</gene>
<accession>A0ABM7EWF6</accession>